<dbReference type="Pfam" id="PF10642">
    <property type="entry name" value="Tom5"/>
    <property type="match status" value="1"/>
</dbReference>
<keyword evidence="5" id="KW-0653">Protein transport</keyword>
<comment type="subcellular location">
    <subcellularLocation>
        <location evidence="1">Mitochondrion outer membrane</location>
        <topology evidence="1">Single-pass membrane protein</topology>
    </subcellularLocation>
</comment>
<dbReference type="PANTHER" id="PTHR28188:SF1">
    <property type="entry name" value="MITOCHONDRIAL IMPORT RECEPTOR SUBUNIT TOM5"/>
    <property type="match status" value="1"/>
</dbReference>
<name>A0A7C8MYT6_9PLEO</name>
<keyword evidence="7" id="KW-0496">Mitochondrion</keyword>
<evidence type="ECO:0000256" key="1">
    <source>
        <dbReference type="ARBA" id="ARBA00004572"/>
    </source>
</evidence>
<keyword evidence="8" id="KW-0472">Membrane</keyword>
<evidence type="ECO:0000256" key="8">
    <source>
        <dbReference type="ARBA" id="ARBA00023136"/>
    </source>
</evidence>
<dbReference type="AlphaFoldDB" id="A0A7C8MYT6"/>
<dbReference type="OrthoDB" id="4150500at2759"/>
<proteinExistence type="inferred from homology"/>
<evidence type="ECO:0000256" key="6">
    <source>
        <dbReference type="ARBA" id="ARBA00022989"/>
    </source>
</evidence>
<dbReference type="PANTHER" id="PTHR28188">
    <property type="entry name" value="MITOCHONDRIAL IMPORT RECEPTOR SUBUNIT TOM5"/>
    <property type="match status" value="1"/>
</dbReference>
<reference evidence="10 11" key="1">
    <citation type="submission" date="2020-01" db="EMBL/GenBank/DDBJ databases">
        <authorList>
            <consortium name="DOE Joint Genome Institute"/>
            <person name="Haridas S."/>
            <person name="Albert R."/>
            <person name="Binder M."/>
            <person name="Bloem J."/>
            <person name="Labutti K."/>
            <person name="Salamov A."/>
            <person name="Andreopoulos B."/>
            <person name="Baker S.E."/>
            <person name="Barry K."/>
            <person name="Bills G."/>
            <person name="Bluhm B.H."/>
            <person name="Cannon C."/>
            <person name="Castanera R."/>
            <person name="Culley D.E."/>
            <person name="Daum C."/>
            <person name="Ezra D."/>
            <person name="Gonzalez J.B."/>
            <person name="Henrissat B."/>
            <person name="Kuo A."/>
            <person name="Liang C."/>
            <person name="Lipzen A."/>
            <person name="Lutzoni F."/>
            <person name="Magnuson J."/>
            <person name="Mondo S."/>
            <person name="Nolan M."/>
            <person name="Ohm R."/>
            <person name="Pangilinan J."/>
            <person name="Park H.-J.H."/>
            <person name="Ramirez L."/>
            <person name="Alfaro M."/>
            <person name="Sun H."/>
            <person name="Tritt A."/>
            <person name="Yoshinaga Y."/>
            <person name="Zwiers L.-H.L."/>
            <person name="Turgeon B.G."/>
            <person name="Goodwin S.B."/>
            <person name="Spatafora J.W."/>
            <person name="Crous P.W."/>
            <person name="Grigoriev I.V."/>
        </authorList>
    </citation>
    <scope>NUCLEOTIDE SEQUENCE [LARGE SCALE GENOMIC DNA]</scope>
    <source>
        <strain evidence="10 11">CBS 611.86</strain>
    </source>
</reference>
<evidence type="ECO:0008006" key="12">
    <source>
        <dbReference type="Google" id="ProtNLM"/>
    </source>
</evidence>
<comment type="caution">
    <text evidence="10">The sequence shown here is derived from an EMBL/GenBank/DDBJ whole genome shotgun (WGS) entry which is preliminary data.</text>
</comment>
<protein>
    <recommendedName>
        <fullName evidence="12">Mitochondrial outer membrane translocase complex, subunit Tom5</fullName>
    </recommendedName>
</protein>
<evidence type="ECO:0000256" key="7">
    <source>
        <dbReference type="ARBA" id="ARBA00023128"/>
    </source>
</evidence>
<comment type="similarity">
    <text evidence="9">Belongs to the Tom5 family.</text>
</comment>
<gene>
    <name evidence="10" type="ORF">BDV95DRAFT_613901</name>
</gene>
<dbReference type="EMBL" id="JAADJZ010000001">
    <property type="protein sequence ID" value="KAF2878305.1"/>
    <property type="molecule type" value="Genomic_DNA"/>
</dbReference>
<evidence type="ECO:0000313" key="10">
    <source>
        <dbReference type="EMBL" id="KAF2878305.1"/>
    </source>
</evidence>
<dbReference type="GO" id="GO:0008320">
    <property type="term" value="F:protein transmembrane transporter activity"/>
    <property type="evidence" value="ECO:0007669"/>
    <property type="project" value="TreeGrafter"/>
</dbReference>
<keyword evidence="4" id="KW-1000">Mitochondrion outer membrane</keyword>
<evidence type="ECO:0000256" key="9">
    <source>
        <dbReference type="ARBA" id="ARBA00025716"/>
    </source>
</evidence>
<evidence type="ECO:0000256" key="4">
    <source>
        <dbReference type="ARBA" id="ARBA00022787"/>
    </source>
</evidence>
<evidence type="ECO:0000313" key="11">
    <source>
        <dbReference type="Proteomes" id="UP000481861"/>
    </source>
</evidence>
<dbReference type="Proteomes" id="UP000481861">
    <property type="component" value="Unassembled WGS sequence"/>
</dbReference>
<dbReference type="GO" id="GO:0006626">
    <property type="term" value="P:protein targeting to mitochondrion"/>
    <property type="evidence" value="ECO:0007669"/>
    <property type="project" value="TreeGrafter"/>
</dbReference>
<evidence type="ECO:0000256" key="2">
    <source>
        <dbReference type="ARBA" id="ARBA00022448"/>
    </source>
</evidence>
<keyword evidence="11" id="KW-1185">Reference proteome</keyword>
<organism evidence="10 11">
    <name type="scientific">Massariosphaeria phaeospora</name>
    <dbReference type="NCBI Taxonomy" id="100035"/>
    <lineage>
        <taxon>Eukaryota</taxon>
        <taxon>Fungi</taxon>
        <taxon>Dikarya</taxon>
        <taxon>Ascomycota</taxon>
        <taxon>Pezizomycotina</taxon>
        <taxon>Dothideomycetes</taxon>
        <taxon>Pleosporomycetidae</taxon>
        <taxon>Pleosporales</taxon>
        <taxon>Pleosporales incertae sedis</taxon>
        <taxon>Massariosphaeria</taxon>
    </lineage>
</organism>
<evidence type="ECO:0000256" key="5">
    <source>
        <dbReference type="ARBA" id="ARBA00022927"/>
    </source>
</evidence>
<keyword evidence="6" id="KW-1133">Transmembrane helix</keyword>
<dbReference type="GO" id="GO:0005742">
    <property type="term" value="C:mitochondrial outer membrane translocase complex"/>
    <property type="evidence" value="ECO:0007669"/>
    <property type="project" value="TreeGrafter"/>
</dbReference>
<dbReference type="InterPro" id="IPR019603">
    <property type="entry name" value="Tom5"/>
</dbReference>
<keyword evidence="3" id="KW-0812">Transmembrane</keyword>
<evidence type="ECO:0000256" key="3">
    <source>
        <dbReference type="ARBA" id="ARBA00022692"/>
    </source>
</evidence>
<keyword evidence="2" id="KW-0813">Transport</keyword>
<sequence length="49" mass="5423">MFGGPPPQPSKKELEEAEARTALDIKWTSAACAVLYLSPFLIDYARKLV</sequence>
<accession>A0A7C8MYT6</accession>